<dbReference type="InterPro" id="IPR011577">
    <property type="entry name" value="Cyt_b561_bac/Ni-Hgenase"/>
</dbReference>
<dbReference type="Proteomes" id="UP000321039">
    <property type="component" value="Unassembled WGS sequence"/>
</dbReference>
<evidence type="ECO:0000256" key="4">
    <source>
        <dbReference type="ARBA" id="ARBA00022475"/>
    </source>
</evidence>
<keyword evidence="6 13" id="KW-0812">Transmembrane</keyword>
<evidence type="ECO:0000256" key="10">
    <source>
        <dbReference type="ARBA" id="ARBA00023004"/>
    </source>
</evidence>
<evidence type="ECO:0000256" key="3">
    <source>
        <dbReference type="ARBA" id="ARBA00022448"/>
    </source>
</evidence>
<keyword evidence="5" id="KW-0349">Heme</keyword>
<sequence length="181" mass="20205">MNKPLPPRYSPSLVALHWLTLLLIIGAYASIELRELFERGTPERDFMKWLHFNLGLTVFAVTGARLVARWFTPLPAALAGTPGWQVLSARLLHLGLYLLLLAIPLLGWAIRSAEGHEVSLWGLGIPALLPANEERAELLEEVHEVLGTVGYFLIGLHALAALVHHYVQSDDTLRRMLPARR</sequence>
<evidence type="ECO:0000256" key="11">
    <source>
        <dbReference type="ARBA" id="ARBA00023136"/>
    </source>
</evidence>
<evidence type="ECO:0000256" key="7">
    <source>
        <dbReference type="ARBA" id="ARBA00022723"/>
    </source>
</evidence>
<proteinExistence type="inferred from homology"/>
<dbReference type="InterPro" id="IPR016174">
    <property type="entry name" value="Di-haem_cyt_TM"/>
</dbReference>
<dbReference type="GO" id="GO:0009055">
    <property type="term" value="F:electron transfer activity"/>
    <property type="evidence" value="ECO:0007669"/>
    <property type="project" value="InterPro"/>
</dbReference>
<keyword evidence="16" id="KW-1185">Reference proteome</keyword>
<dbReference type="Pfam" id="PF01292">
    <property type="entry name" value="Ni_hydr_CYTB"/>
    <property type="match status" value="1"/>
</dbReference>
<evidence type="ECO:0000256" key="6">
    <source>
        <dbReference type="ARBA" id="ARBA00022692"/>
    </source>
</evidence>
<feature type="domain" description="Cytochrome b561 bacterial/Ni-hydrogenase" evidence="14">
    <location>
        <begin position="8"/>
        <end position="178"/>
    </location>
</feature>
<comment type="cofactor">
    <cofactor evidence="1">
        <name>heme b</name>
        <dbReference type="ChEBI" id="CHEBI:60344"/>
    </cofactor>
</comment>
<evidence type="ECO:0000256" key="2">
    <source>
        <dbReference type="ARBA" id="ARBA00004651"/>
    </source>
</evidence>
<dbReference type="GO" id="GO:0020037">
    <property type="term" value="F:heme binding"/>
    <property type="evidence" value="ECO:0007669"/>
    <property type="project" value="TreeGrafter"/>
</dbReference>
<gene>
    <name evidence="15" type="ORF">FV139_05815</name>
</gene>
<feature type="transmembrane region" description="Helical" evidence="13">
    <location>
        <begin position="145"/>
        <end position="167"/>
    </location>
</feature>
<organism evidence="15 16">
    <name type="scientific">Parahaliea maris</name>
    <dbReference type="NCBI Taxonomy" id="2716870"/>
    <lineage>
        <taxon>Bacteria</taxon>
        <taxon>Pseudomonadati</taxon>
        <taxon>Pseudomonadota</taxon>
        <taxon>Gammaproteobacteria</taxon>
        <taxon>Cellvibrionales</taxon>
        <taxon>Halieaceae</taxon>
        <taxon>Parahaliea</taxon>
    </lineage>
</organism>
<dbReference type="AlphaFoldDB" id="A0A5C9A5X1"/>
<keyword evidence="8" id="KW-0249">Electron transport</keyword>
<keyword evidence="7" id="KW-0479">Metal-binding</keyword>
<keyword evidence="9 13" id="KW-1133">Transmembrane helix</keyword>
<feature type="transmembrane region" description="Helical" evidence="13">
    <location>
        <begin position="52"/>
        <end position="71"/>
    </location>
</feature>
<protein>
    <submittedName>
        <fullName evidence="15">Cytochrome b</fullName>
    </submittedName>
</protein>
<dbReference type="PANTHER" id="PTHR30529">
    <property type="entry name" value="CYTOCHROME B561"/>
    <property type="match status" value="1"/>
</dbReference>
<feature type="transmembrane region" description="Helical" evidence="13">
    <location>
        <begin position="12"/>
        <end position="31"/>
    </location>
</feature>
<comment type="caution">
    <text evidence="15">The sequence shown here is derived from an EMBL/GenBank/DDBJ whole genome shotgun (WGS) entry which is preliminary data.</text>
</comment>
<dbReference type="RefSeq" id="WP_148067313.1">
    <property type="nucleotide sequence ID" value="NZ_VRZA01000002.1"/>
</dbReference>
<evidence type="ECO:0000313" key="15">
    <source>
        <dbReference type="EMBL" id="TXS95402.1"/>
    </source>
</evidence>
<dbReference type="GO" id="GO:0005886">
    <property type="term" value="C:plasma membrane"/>
    <property type="evidence" value="ECO:0007669"/>
    <property type="project" value="UniProtKB-SubCell"/>
</dbReference>
<dbReference type="InterPro" id="IPR052168">
    <property type="entry name" value="Cytochrome_b561_oxidase"/>
</dbReference>
<evidence type="ECO:0000256" key="12">
    <source>
        <dbReference type="ARBA" id="ARBA00037975"/>
    </source>
</evidence>
<dbReference type="GO" id="GO:0046872">
    <property type="term" value="F:metal ion binding"/>
    <property type="evidence" value="ECO:0007669"/>
    <property type="project" value="UniProtKB-KW"/>
</dbReference>
<comment type="subcellular location">
    <subcellularLocation>
        <location evidence="2">Cell membrane</location>
        <topology evidence="2">Multi-pass membrane protein</topology>
    </subcellularLocation>
</comment>
<keyword evidence="10" id="KW-0408">Iron</keyword>
<evidence type="ECO:0000256" key="1">
    <source>
        <dbReference type="ARBA" id="ARBA00001970"/>
    </source>
</evidence>
<evidence type="ECO:0000256" key="9">
    <source>
        <dbReference type="ARBA" id="ARBA00022989"/>
    </source>
</evidence>
<evidence type="ECO:0000256" key="5">
    <source>
        <dbReference type="ARBA" id="ARBA00022617"/>
    </source>
</evidence>
<keyword evidence="11 13" id="KW-0472">Membrane</keyword>
<dbReference type="GO" id="GO:0022904">
    <property type="term" value="P:respiratory electron transport chain"/>
    <property type="evidence" value="ECO:0007669"/>
    <property type="project" value="InterPro"/>
</dbReference>
<accession>A0A5C9A5X1</accession>
<evidence type="ECO:0000256" key="8">
    <source>
        <dbReference type="ARBA" id="ARBA00022982"/>
    </source>
</evidence>
<reference evidence="15 16" key="1">
    <citation type="submission" date="2019-08" db="EMBL/GenBank/DDBJ databases">
        <title>Parahaliea maris sp. nov., isolated from the surface seawater.</title>
        <authorList>
            <person name="Liu Y."/>
        </authorList>
    </citation>
    <scope>NUCLEOTIDE SEQUENCE [LARGE SCALE GENOMIC DNA]</scope>
    <source>
        <strain evidence="15 16">HSLHS9</strain>
    </source>
</reference>
<name>A0A5C9A5X1_9GAMM</name>
<evidence type="ECO:0000256" key="13">
    <source>
        <dbReference type="SAM" id="Phobius"/>
    </source>
</evidence>
<dbReference type="PANTHER" id="PTHR30529:SF3">
    <property type="entry name" value="CYTOCHROME B561 HOMOLOG 1"/>
    <property type="match status" value="1"/>
</dbReference>
<dbReference type="EMBL" id="VRZA01000002">
    <property type="protein sequence ID" value="TXS95402.1"/>
    <property type="molecule type" value="Genomic_DNA"/>
</dbReference>
<keyword evidence="4" id="KW-1003">Cell membrane</keyword>
<comment type="similarity">
    <text evidence="12">Belongs to the cytochrome b561 family.</text>
</comment>
<feature type="transmembrane region" description="Helical" evidence="13">
    <location>
        <begin position="91"/>
        <end position="110"/>
    </location>
</feature>
<evidence type="ECO:0000259" key="14">
    <source>
        <dbReference type="Pfam" id="PF01292"/>
    </source>
</evidence>
<evidence type="ECO:0000313" key="16">
    <source>
        <dbReference type="Proteomes" id="UP000321039"/>
    </source>
</evidence>
<keyword evidence="3" id="KW-0813">Transport</keyword>
<dbReference type="SUPFAM" id="SSF81342">
    <property type="entry name" value="Transmembrane di-heme cytochromes"/>
    <property type="match status" value="1"/>
</dbReference>